<dbReference type="Proteomes" id="UP000755585">
    <property type="component" value="Unassembled WGS sequence"/>
</dbReference>
<keyword evidence="1" id="KW-1133">Transmembrane helix</keyword>
<dbReference type="RefSeq" id="WP_209692221.1">
    <property type="nucleotide sequence ID" value="NZ_BAAAVU010000028.1"/>
</dbReference>
<gene>
    <name evidence="2" type="ORF">JOF29_000065</name>
</gene>
<accession>A0ABS4UBH7</accession>
<name>A0ABS4UBH7_9ACTN</name>
<reference evidence="2 3" key="1">
    <citation type="submission" date="2021-03" db="EMBL/GenBank/DDBJ databases">
        <title>Sequencing the genomes of 1000 actinobacteria strains.</title>
        <authorList>
            <person name="Klenk H.-P."/>
        </authorList>
    </citation>
    <scope>NUCLEOTIDE SEQUENCE [LARGE SCALE GENOMIC DNA]</scope>
    <source>
        <strain evidence="2 3">DSM 18824</strain>
    </source>
</reference>
<protein>
    <submittedName>
        <fullName evidence="2">Uncharacterized protein</fullName>
    </submittedName>
</protein>
<evidence type="ECO:0000256" key="1">
    <source>
        <dbReference type="SAM" id="Phobius"/>
    </source>
</evidence>
<organism evidence="2 3">
    <name type="scientific">Kribbella aluminosa</name>
    <dbReference type="NCBI Taxonomy" id="416017"/>
    <lineage>
        <taxon>Bacteria</taxon>
        <taxon>Bacillati</taxon>
        <taxon>Actinomycetota</taxon>
        <taxon>Actinomycetes</taxon>
        <taxon>Propionibacteriales</taxon>
        <taxon>Kribbellaceae</taxon>
        <taxon>Kribbella</taxon>
    </lineage>
</organism>
<proteinExistence type="predicted"/>
<comment type="caution">
    <text evidence="2">The sequence shown here is derived from an EMBL/GenBank/DDBJ whole genome shotgun (WGS) entry which is preliminary data.</text>
</comment>
<dbReference type="EMBL" id="JAGINT010000001">
    <property type="protein sequence ID" value="MBP2348982.1"/>
    <property type="molecule type" value="Genomic_DNA"/>
</dbReference>
<feature type="transmembrane region" description="Helical" evidence="1">
    <location>
        <begin position="32"/>
        <end position="49"/>
    </location>
</feature>
<keyword evidence="3" id="KW-1185">Reference proteome</keyword>
<evidence type="ECO:0000313" key="2">
    <source>
        <dbReference type="EMBL" id="MBP2348982.1"/>
    </source>
</evidence>
<keyword evidence="1" id="KW-0472">Membrane</keyword>
<keyword evidence="1" id="KW-0812">Transmembrane</keyword>
<evidence type="ECO:0000313" key="3">
    <source>
        <dbReference type="Proteomes" id="UP000755585"/>
    </source>
</evidence>
<sequence length="50" mass="5539">MIATPLGLALFVTTLLANYTGFTLFPFDQHHIVGQVVGLGLVLWGLMHWK</sequence>